<dbReference type="SMART" id="SM00332">
    <property type="entry name" value="PP2Cc"/>
    <property type="match status" value="1"/>
</dbReference>
<dbReference type="Gene3D" id="3.60.40.10">
    <property type="entry name" value="PPM-type phosphatase domain"/>
    <property type="match status" value="2"/>
</dbReference>
<dbReference type="EMBL" id="JAVXUO010000521">
    <property type="protein sequence ID" value="KAK2991433.1"/>
    <property type="molecule type" value="Genomic_DNA"/>
</dbReference>
<evidence type="ECO:0000259" key="3">
    <source>
        <dbReference type="PROSITE" id="PS51746"/>
    </source>
</evidence>
<name>A0AA88RV56_9ASTE</name>
<proteinExistence type="inferred from homology"/>
<comment type="catalytic activity">
    <reaction evidence="1">
        <text>O-phospho-L-seryl-[protein] + H2O = L-seryl-[protein] + phosphate</text>
        <dbReference type="Rhea" id="RHEA:20629"/>
        <dbReference type="Rhea" id="RHEA-COMP:9863"/>
        <dbReference type="Rhea" id="RHEA-COMP:11604"/>
        <dbReference type="ChEBI" id="CHEBI:15377"/>
        <dbReference type="ChEBI" id="CHEBI:29999"/>
        <dbReference type="ChEBI" id="CHEBI:43474"/>
        <dbReference type="ChEBI" id="CHEBI:83421"/>
        <dbReference type="EC" id="3.1.3.16"/>
    </reaction>
</comment>
<dbReference type="PANTHER" id="PTHR12320">
    <property type="entry name" value="PROTEIN PHOSPHATASE 2C"/>
    <property type="match status" value="1"/>
</dbReference>
<comment type="caution">
    <text evidence="4">The sequence shown here is derived from an EMBL/GenBank/DDBJ whole genome shotgun (WGS) entry which is preliminary data.</text>
</comment>
<keyword evidence="5" id="KW-1185">Reference proteome</keyword>
<dbReference type="Proteomes" id="UP001187471">
    <property type="component" value="Unassembled WGS sequence"/>
</dbReference>
<keyword evidence="1" id="KW-0460">Magnesium</keyword>
<dbReference type="InterPro" id="IPR036457">
    <property type="entry name" value="PPM-type-like_dom_sf"/>
</dbReference>
<accession>A0AA88RV56</accession>
<protein>
    <recommendedName>
        <fullName evidence="1">Protein phosphatase</fullName>
        <ecNumber evidence="1">3.1.3.16</ecNumber>
    </recommendedName>
</protein>
<feature type="region of interest" description="Disordered" evidence="2">
    <location>
        <begin position="192"/>
        <end position="211"/>
    </location>
</feature>
<evidence type="ECO:0000313" key="4">
    <source>
        <dbReference type="EMBL" id="KAK2991433.1"/>
    </source>
</evidence>
<comment type="catalytic activity">
    <reaction evidence="1">
        <text>O-phospho-L-threonyl-[protein] + H2O = L-threonyl-[protein] + phosphate</text>
        <dbReference type="Rhea" id="RHEA:47004"/>
        <dbReference type="Rhea" id="RHEA-COMP:11060"/>
        <dbReference type="Rhea" id="RHEA-COMP:11605"/>
        <dbReference type="ChEBI" id="CHEBI:15377"/>
        <dbReference type="ChEBI" id="CHEBI:30013"/>
        <dbReference type="ChEBI" id="CHEBI:43474"/>
        <dbReference type="ChEBI" id="CHEBI:61977"/>
        <dbReference type="EC" id="3.1.3.16"/>
    </reaction>
</comment>
<sequence>MKERLTMDCGALYLSKGKSENFQGDDAHFVCAAKGTIGVADGVGGWWSRNVDPGKYARQLMQNCVEAIKDRAGEKDIDPKTVLLKAYNETKLEGSSTACILTLKNNHLHAANLGDSGFLVIREGEVVYKSPIQQYEFNHPYQLGKNIPDWKKIEELKVPVKLGDIIVMGTDGLLDNLRPSDIKAIVNNHLSQKEEEQCTERGEEQSKKKEVDPEAIAEEILQFAYTASTDGNAFTPFAEASFTAGTEHFRMGGKRDDITVIVARVCRASHSSTLLLKDDHCSAVKLIPGKATDAYPPPDISCAEGGVILF</sequence>
<comment type="cofactor">
    <cofactor evidence="1">
        <name>Mn(2+)</name>
        <dbReference type="ChEBI" id="CHEBI:29035"/>
    </cofactor>
</comment>
<organism evidence="4 5">
    <name type="scientific">Escallonia rubra</name>
    <dbReference type="NCBI Taxonomy" id="112253"/>
    <lineage>
        <taxon>Eukaryota</taxon>
        <taxon>Viridiplantae</taxon>
        <taxon>Streptophyta</taxon>
        <taxon>Embryophyta</taxon>
        <taxon>Tracheophyta</taxon>
        <taxon>Spermatophyta</taxon>
        <taxon>Magnoliopsida</taxon>
        <taxon>eudicotyledons</taxon>
        <taxon>Gunneridae</taxon>
        <taxon>Pentapetalae</taxon>
        <taxon>asterids</taxon>
        <taxon>campanulids</taxon>
        <taxon>Escalloniales</taxon>
        <taxon>Escalloniaceae</taxon>
        <taxon>Escallonia</taxon>
    </lineage>
</organism>
<dbReference type="InterPro" id="IPR001932">
    <property type="entry name" value="PPM-type_phosphatase-like_dom"/>
</dbReference>
<dbReference type="CDD" id="cd00143">
    <property type="entry name" value="PP2Cc"/>
    <property type="match status" value="1"/>
</dbReference>
<dbReference type="SMART" id="SM00331">
    <property type="entry name" value="PP2C_SIG"/>
    <property type="match status" value="1"/>
</dbReference>
<dbReference type="EC" id="3.1.3.16" evidence="1"/>
<keyword evidence="1" id="KW-0378">Hydrolase</keyword>
<feature type="domain" description="PPM-type phosphatase" evidence="3">
    <location>
        <begin position="8"/>
        <end position="265"/>
    </location>
</feature>
<reference evidence="4" key="1">
    <citation type="submission" date="2022-12" db="EMBL/GenBank/DDBJ databases">
        <title>Draft genome assemblies for two species of Escallonia (Escalloniales).</title>
        <authorList>
            <person name="Chanderbali A."/>
            <person name="Dervinis C."/>
            <person name="Anghel I."/>
            <person name="Soltis D."/>
            <person name="Soltis P."/>
            <person name="Zapata F."/>
        </authorList>
    </citation>
    <scope>NUCLEOTIDE SEQUENCE</scope>
    <source>
        <strain evidence="4">UCBG92.1500</strain>
        <tissue evidence="4">Leaf</tissue>
    </source>
</reference>
<dbReference type="PROSITE" id="PS51746">
    <property type="entry name" value="PPM_2"/>
    <property type="match status" value="1"/>
</dbReference>
<gene>
    <name evidence="4" type="ORF">RJ640_019079</name>
</gene>
<dbReference type="SUPFAM" id="SSF81606">
    <property type="entry name" value="PP2C-like"/>
    <property type="match status" value="1"/>
</dbReference>
<keyword evidence="1" id="KW-0464">Manganese</keyword>
<evidence type="ECO:0000256" key="1">
    <source>
        <dbReference type="RuleBase" id="RU366020"/>
    </source>
</evidence>
<comment type="cofactor">
    <cofactor evidence="1">
        <name>Mg(2+)</name>
        <dbReference type="ChEBI" id="CHEBI:18420"/>
    </cofactor>
</comment>
<keyword evidence="1" id="KW-0479">Metal-binding</keyword>
<comment type="similarity">
    <text evidence="1">Belongs to the PP2C family.</text>
</comment>
<dbReference type="GO" id="GO:0004722">
    <property type="term" value="F:protein serine/threonine phosphatase activity"/>
    <property type="evidence" value="ECO:0007669"/>
    <property type="project" value="UniProtKB-EC"/>
</dbReference>
<dbReference type="PANTHER" id="PTHR12320:SF14">
    <property type="entry name" value="PROTEIN PHOSPHATASE"/>
    <property type="match status" value="1"/>
</dbReference>
<evidence type="ECO:0000313" key="5">
    <source>
        <dbReference type="Proteomes" id="UP001187471"/>
    </source>
</evidence>
<keyword evidence="1" id="KW-0904">Protein phosphatase</keyword>
<dbReference type="InterPro" id="IPR039123">
    <property type="entry name" value="PPTC7"/>
</dbReference>
<evidence type="ECO:0000256" key="2">
    <source>
        <dbReference type="SAM" id="MobiDB-lite"/>
    </source>
</evidence>
<dbReference type="AlphaFoldDB" id="A0AA88RV56"/>
<dbReference type="GO" id="GO:0046872">
    <property type="term" value="F:metal ion binding"/>
    <property type="evidence" value="ECO:0007669"/>
    <property type="project" value="UniProtKB-UniRule"/>
</dbReference>